<keyword evidence="2" id="KW-1185">Reference proteome</keyword>
<gene>
    <name evidence="1" type="ORF">FDK13_19135</name>
</gene>
<accession>A0A4V6BIQ0</accession>
<proteinExistence type="predicted"/>
<evidence type="ECO:0000313" key="1">
    <source>
        <dbReference type="EMBL" id="TKT90453.1"/>
    </source>
</evidence>
<protein>
    <recommendedName>
        <fullName evidence="3">Cupin domain-containing protein</fullName>
    </recommendedName>
</protein>
<sequence length="119" mass="13530">MKAYRLFTTTDGASAFQKGQIKDLNQLQADYFFFQQDPPERHSFDWHPAPRAQYVITLRGTIEFTVTDGTSFILNPGDVLIAQDVASTGHKWRILGEDSWARTYIVLKDGEDDGFEPEA</sequence>
<dbReference type="InterPro" id="IPR014710">
    <property type="entry name" value="RmlC-like_jellyroll"/>
</dbReference>
<dbReference type="OrthoDB" id="4205621at2"/>
<dbReference type="EMBL" id="SZVO01000009">
    <property type="protein sequence ID" value="TKT90453.1"/>
    <property type="molecule type" value="Genomic_DNA"/>
</dbReference>
<evidence type="ECO:0008006" key="3">
    <source>
        <dbReference type="Google" id="ProtNLM"/>
    </source>
</evidence>
<organism evidence="1 2">
    <name type="scientific">Dyadobacter frigoris</name>
    <dbReference type="NCBI Taxonomy" id="2576211"/>
    <lineage>
        <taxon>Bacteria</taxon>
        <taxon>Pseudomonadati</taxon>
        <taxon>Bacteroidota</taxon>
        <taxon>Cytophagia</taxon>
        <taxon>Cytophagales</taxon>
        <taxon>Spirosomataceae</taxon>
        <taxon>Dyadobacter</taxon>
    </lineage>
</organism>
<dbReference type="SUPFAM" id="SSF51182">
    <property type="entry name" value="RmlC-like cupins"/>
    <property type="match status" value="1"/>
</dbReference>
<comment type="caution">
    <text evidence="1">The sequence shown here is derived from an EMBL/GenBank/DDBJ whole genome shotgun (WGS) entry which is preliminary data.</text>
</comment>
<dbReference type="AlphaFoldDB" id="A0A4V6BIQ0"/>
<dbReference type="InterPro" id="IPR011051">
    <property type="entry name" value="RmlC_Cupin_sf"/>
</dbReference>
<dbReference type="RefSeq" id="WP_137341621.1">
    <property type="nucleotide sequence ID" value="NZ_SZVO01000009.1"/>
</dbReference>
<name>A0A4V6BIQ0_9BACT</name>
<reference evidence="1 2" key="1">
    <citation type="submission" date="2019-05" db="EMBL/GenBank/DDBJ databases">
        <title>Dyadobacter AR-3-8 sp. nov., isolated from arctic soil.</title>
        <authorList>
            <person name="Chaudhary D.K."/>
        </authorList>
    </citation>
    <scope>NUCLEOTIDE SEQUENCE [LARGE SCALE GENOMIC DNA]</scope>
    <source>
        <strain evidence="1 2">AR-3-8</strain>
    </source>
</reference>
<dbReference type="Gene3D" id="2.60.120.10">
    <property type="entry name" value="Jelly Rolls"/>
    <property type="match status" value="1"/>
</dbReference>
<dbReference type="Proteomes" id="UP000304900">
    <property type="component" value="Unassembled WGS sequence"/>
</dbReference>
<evidence type="ECO:0000313" key="2">
    <source>
        <dbReference type="Proteomes" id="UP000304900"/>
    </source>
</evidence>